<dbReference type="PANTHER" id="PTHR24305">
    <property type="entry name" value="CYTOCHROME P450"/>
    <property type="match status" value="1"/>
</dbReference>
<dbReference type="GO" id="GO:0020037">
    <property type="term" value="F:heme binding"/>
    <property type="evidence" value="ECO:0007669"/>
    <property type="project" value="InterPro"/>
</dbReference>
<evidence type="ECO:0000256" key="11">
    <source>
        <dbReference type="ARBA" id="ARBA00023033"/>
    </source>
</evidence>
<keyword evidence="7 13" id="KW-0479">Metal-binding</keyword>
<evidence type="ECO:0000256" key="5">
    <source>
        <dbReference type="ARBA" id="ARBA00022617"/>
    </source>
</evidence>
<evidence type="ECO:0000256" key="13">
    <source>
        <dbReference type="PIRSR" id="PIRSR602401-1"/>
    </source>
</evidence>
<evidence type="ECO:0000256" key="10">
    <source>
        <dbReference type="ARBA" id="ARBA00023004"/>
    </source>
</evidence>
<dbReference type="GO" id="GO:0016705">
    <property type="term" value="F:oxidoreductase activity, acting on paired donors, with incorporation or reduction of molecular oxygen"/>
    <property type="evidence" value="ECO:0007669"/>
    <property type="project" value="InterPro"/>
</dbReference>
<keyword evidence="10 13" id="KW-0408">Iron</keyword>
<keyword evidence="8" id="KW-1133">Transmembrane helix</keyword>
<reference evidence="14" key="1">
    <citation type="submission" date="2019-07" db="EMBL/GenBank/DDBJ databases">
        <authorList>
            <person name="Palmer J.M."/>
        </authorList>
    </citation>
    <scope>NUCLEOTIDE SEQUENCE</scope>
    <source>
        <strain evidence="14">PC9</strain>
    </source>
</reference>
<gene>
    <name evidence="14" type="ORF">PC9H_005592</name>
</gene>
<name>A0A8H6ZZ94_PLEOS</name>
<keyword evidence="9" id="KW-0560">Oxidoreductase</keyword>
<evidence type="ECO:0000256" key="7">
    <source>
        <dbReference type="ARBA" id="ARBA00022723"/>
    </source>
</evidence>
<keyword evidence="5 13" id="KW-0349">Heme</keyword>
<evidence type="ECO:0000256" key="12">
    <source>
        <dbReference type="ARBA" id="ARBA00023136"/>
    </source>
</evidence>
<accession>A0A8H6ZZ94</accession>
<evidence type="ECO:0000256" key="1">
    <source>
        <dbReference type="ARBA" id="ARBA00001971"/>
    </source>
</evidence>
<organism evidence="14 15">
    <name type="scientific">Pleurotus ostreatus</name>
    <name type="common">Oyster mushroom</name>
    <name type="synonym">White-rot fungus</name>
    <dbReference type="NCBI Taxonomy" id="5322"/>
    <lineage>
        <taxon>Eukaryota</taxon>
        <taxon>Fungi</taxon>
        <taxon>Dikarya</taxon>
        <taxon>Basidiomycota</taxon>
        <taxon>Agaricomycotina</taxon>
        <taxon>Agaricomycetes</taxon>
        <taxon>Agaricomycetidae</taxon>
        <taxon>Agaricales</taxon>
        <taxon>Pleurotineae</taxon>
        <taxon>Pleurotaceae</taxon>
        <taxon>Pleurotus</taxon>
    </lineage>
</organism>
<keyword evidence="6" id="KW-0812">Transmembrane</keyword>
<comment type="cofactor">
    <cofactor evidence="1 13">
        <name>heme</name>
        <dbReference type="ChEBI" id="CHEBI:30413"/>
    </cofactor>
</comment>
<keyword evidence="12" id="KW-0472">Membrane</keyword>
<comment type="pathway">
    <text evidence="3">Secondary metabolite biosynthesis; terpenoid biosynthesis.</text>
</comment>
<evidence type="ECO:0000313" key="15">
    <source>
        <dbReference type="Proteomes" id="UP000623687"/>
    </source>
</evidence>
<dbReference type="RefSeq" id="XP_036633658.1">
    <property type="nucleotide sequence ID" value="XM_036775156.1"/>
</dbReference>
<dbReference type="OrthoDB" id="1470350at2759"/>
<feature type="binding site" description="axial binding residue" evidence="13">
    <location>
        <position position="469"/>
    </location>
    <ligand>
        <name>heme</name>
        <dbReference type="ChEBI" id="CHEBI:30413"/>
    </ligand>
    <ligandPart>
        <name>Fe</name>
        <dbReference type="ChEBI" id="CHEBI:18248"/>
    </ligandPart>
</feature>
<dbReference type="InterPro" id="IPR001128">
    <property type="entry name" value="Cyt_P450"/>
</dbReference>
<dbReference type="InterPro" id="IPR036396">
    <property type="entry name" value="Cyt_P450_sf"/>
</dbReference>
<comment type="subcellular location">
    <subcellularLocation>
        <location evidence="2">Membrane</location>
    </subcellularLocation>
</comment>
<dbReference type="InterPro" id="IPR002401">
    <property type="entry name" value="Cyt_P450_E_grp-I"/>
</dbReference>
<dbReference type="EMBL" id="JACETU010000003">
    <property type="protein sequence ID" value="KAF7433631.1"/>
    <property type="molecule type" value="Genomic_DNA"/>
</dbReference>
<dbReference type="PRINTS" id="PR00463">
    <property type="entry name" value="EP450I"/>
</dbReference>
<evidence type="ECO:0000256" key="8">
    <source>
        <dbReference type="ARBA" id="ARBA00022989"/>
    </source>
</evidence>
<dbReference type="InterPro" id="IPR050121">
    <property type="entry name" value="Cytochrome_P450_monoxygenase"/>
</dbReference>
<keyword evidence="11" id="KW-0503">Monooxygenase</keyword>
<evidence type="ECO:0000256" key="3">
    <source>
        <dbReference type="ARBA" id="ARBA00004721"/>
    </source>
</evidence>
<dbReference type="GeneID" id="59375410"/>
<dbReference type="CDD" id="cd11069">
    <property type="entry name" value="CYP_FUM15-like"/>
    <property type="match status" value="1"/>
</dbReference>
<dbReference type="PRINTS" id="PR00385">
    <property type="entry name" value="P450"/>
</dbReference>
<comment type="caution">
    <text evidence="14">The sequence shown here is derived from an EMBL/GenBank/DDBJ whole genome shotgun (WGS) entry which is preliminary data.</text>
</comment>
<sequence>MPLSQLGTTDVLYLLGGAWTVSYIVSRLLRRGSSATTPLLGPPSQSWLLGNRALAGVDNEVPIYEQWANQYGRVFQIGGPLGSSRVVLCDPKAIAHFYSKETFTYVQTAFAKIFIGTFFGRGLLMAEGESHRRQRKALTPAFSNAAIRKLTNVFFDSAYKCKAIWDGMLESHPEGVVINVQQWMNNIALDSIGIAGFSHNFGQLDGKTSDVANAFNSLGGDDRNIFTAFIFLLSPYFPFLATLPTKRNRVMRKLRQSLSNISDELLERTRKESQGGVEEKSIIGLLIKAENAKTDLTLTQEEVLAQMNVLLLAGYETTSISLTWALIELCRFPEQQRKLRDELLSQFPSSDPTWDQLMTTIPYLDAVVHETLRMHPPLVTTTRKAAEDDVVPLSAPIVTRDGQTVSSISVAKGTTVSAPIHLMNQAEWLWGPNAREFYPERWLEPNFGEKNDVQGHRHLLSFVDGPRTCLGKNFALAEFKAALSVIIRNFTFEFEGPEPKIEKHISILPRPKIAGQDGAKVPLRVRRVE</sequence>
<dbReference type="GO" id="GO:0016020">
    <property type="term" value="C:membrane"/>
    <property type="evidence" value="ECO:0007669"/>
    <property type="project" value="UniProtKB-SubCell"/>
</dbReference>
<dbReference type="PANTHER" id="PTHR24305:SF166">
    <property type="entry name" value="CYTOCHROME P450 12A4, MITOCHONDRIAL-RELATED"/>
    <property type="match status" value="1"/>
</dbReference>
<proteinExistence type="inferred from homology"/>
<evidence type="ECO:0000256" key="2">
    <source>
        <dbReference type="ARBA" id="ARBA00004370"/>
    </source>
</evidence>
<protein>
    <recommendedName>
        <fullName evidence="16">Cytochrome P450</fullName>
    </recommendedName>
</protein>
<dbReference type="Gene3D" id="1.10.630.10">
    <property type="entry name" value="Cytochrome P450"/>
    <property type="match status" value="1"/>
</dbReference>
<dbReference type="SUPFAM" id="SSF48264">
    <property type="entry name" value="Cytochrome P450"/>
    <property type="match status" value="1"/>
</dbReference>
<dbReference type="GO" id="GO:0005506">
    <property type="term" value="F:iron ion binding"/>
    <property type="evidence" value="ECO:0007669"/>
    <property type="project" value="InterPro"/>
</dbReference>
<evidence type="ECO:0008006" key="16">
    <source>
        <dbReference type="Google" id="ProtNLM"/>
    </source>
</evidence>
<dbReference type="GO" id="GO:0004497">
    <property type="term" value="F:monooxygenase activity"/>
    <property type="evidence" value="ECO:0007669"/>
    <property type="project" value="UniProtKB-KW"/>
</dbReference>
<dbReference type="AlphaFoldDB" id="A0A8H6ZZ94"/>
<keyword evidence="15" id="KW-1185">Reference proteome</keyword>
<evidence type="ECO:0000256" key="4">
    <source>
        <dbReference type="ARBA" id="ARBA00010617"/>
    </source>
</evidence>
<evidence type="ECO:0000256" key="6">
    <source>
        <dbReference type="ARBA" id="ARBA00022692"/>
    </source>
</evidence>
<evidence type="ECO:0000313" key="14">
    <source>
        <dbReference type="EMBL" id="KAF7433631.1"/>
    </source>
</evidence>
<dbReference type="Proteomes" id="UP000623687">
    <property type="component" value="Unassembled WGS sequence"/>
</dbReference>
<dbReference type="Pfam" id="PF00067">
    <property type="entry name" value="p450"/>
    <property type="match status" value="1"/>
</dbReference>
<evidence type="ECO:0000256" key="9">
    <source>
        <dbReference type="ARBA" id="ARBA00023002"/>
    </source>
</evidence>
<comment type="similarity">
    <text evidence="4">Belongs to the cytochrome P450 family.</text>
</comment>
<dbReference type="VEuPathDB" id="FungiDB:PC9H_005592"/>